<feature type="region of interest" description="Disordered" evidence="1">
    <location>
        <begin position="454"/>
        <end position="519"/>
    </location>
</feature>
<keyword evidence="3" id="KW-0732">Signal</keyword>
<keyword evidence="2" id="KW-0812">Transmembrane</keyword>
<feature type="compositionally biased region" description="Polar residues" evidence="1">
    <location>
        <begin position="352"/>
        <end position="361"/>
    </location>
</feature>
<dbReference type="KEGG" id="qsa:O6P43_022405"/>
<feature type="region of interest" description="Disordered" evidence="1">
    <location>
        <begin position="405"/>
        <end position="424"/>
    </location>
</feature>
<feature type="compositionally biased region" description="Polar residues" evidence="1">
    <location>
        <begin position="409"/>
        <end position="418"/>
    </location>
</feature>
<reference evidence="4" key="1">
    <citation type="journal article" date="2023" name="Science">
        <title>Elucidation of the pathway for biosynthesis of saponin adjuvants from the soapbark tree.</title>
        <authorList>
            <person name="Reed J."/>
            <person name="Orme A."/>
            <person name="El-Demerdash A."/>
            <person name="Owen C."/>
            <person name="Martin L.B.B."/>
            <person name="Misra R.C."/>
            <person name="Kikuchi S."/>
            <person name="Rejzek M."/>
            <person name="Martin A.C."/>
            <person name="Harkess A."/>
            <person name="Leebens-Mack J."/>
            <person name="Louveau T."/>
            <person name="Stephenson M.J."/>
            <person name="Osbourn A."/>
        </authorList>
    </citation>
    <scope>NUCLEOTIDE SEQUENCE</scope>
    <source>
        <strain evidence="4">S10</strain>
    </source>
</reference>
<feature type="signal peptide" evidence="3">
    <location>
        <begin position="1"/>
        <end position="20"/>
    </location>
</feature>
<feature type="region of interest" description="Disordered" evidence="1">
    <location>
        <begin position="271"/>
        <end position="361"/>
    </location>
</feature>
<sequence length="629" mass="69475">MPGTILVSVLEFMGLPLSSSSTSITVSLGKREYQTGNNGEFSFPLTSLRDNLIVKLQDADGNEISAGVETKSIVEKGIWEDFFPLGDGQVLLRFEFVLNAEERDRVRMMRASALKKKHDELLNSSPKSVESSITSVGNSASPFRKNHEVSESRRKDLQLEAISVKEVASQDSLVSIPVGFSNDEKPSTENIEVAQPDQKALNPNYADDFETSSTKPVSQAGYRTKLHHKGLNKEMEIQSPAAKDPEGAVGSEETPILSTSIEQNANAIYNLIPPNQEKGSARYPQKKRRPSGKMPSSVRKMISAFESSVTQDSRSHTKSLPAKHESSETETAVPSKTQHLKEAKAKNMKPSGMTSGSVKNASLSGDLQHGATYISKDQKQINILTHKSSENTIPSKDLSTMRIQKKQTDSNVKSNSKVAGNDETHTLEDKTNKDIVRTSTIETATVSGMMPAEHSYRHQPCSIPCTKQDSRSNPSIEEKRRETALNDSQEIHTRRDSPHKEDSMVDREDKYPSSEGSGAWILPDGTRRLCITTAGRKVMDILGGQIIKPTRHQKRMDFSISGNVEKNPAHDRTDTGVNKHERIYQIKIPEPKNPGEDENPGGPLKQAVRIAIMVGFGILVVLTRQRKNR</sequence>
<feature type="compositionally biased region" description="Polar residues" evidence="1">
    <location>
        <begin position="465"/>
        <end position="475"/>
    </location>
</feature>
<keyword evidence="2" id="KW-1133">Transmembrane helix</keyword>
<evidence type="ECO:0000256" key="1">
    <source>
        <dbReference type="SAM" id="MobiDB-lite"/>
    </source>
</evidence>
<evidence type="ECO:0000256" key="2">
    <source>
        <dbReference type="SAM" id="Phobius"/>
    </source>
</evidence>
<gene>
    <name evidence="4" type="ORF">O6P43_022405</name>
</gene>
<comment type="caution">
    <text evidence="4">The sequence shown here is derived from an EMBL/GenBank/DDBJ whole genome shotgun (WGS) entry which is preliminary data.</text>
</comment>
<evidence type="ECO:0000313" key="4">
    <source>
        <dbReference type="EMBL" id="KAJ7955882.1"/>
    </source>
</evidence>
<evidence type="ECO:0000256" key="3">
    <source>
        <dbReference type="SAM" id="SignalP"/>
    </source>
</evidence>
<dbReference type="EMBL" id="JARAOO010000009">
    <property type="protein sequence ID" value="KAJ7955882.1"/>
    <property type="molecule type" value="Genomic_DNA"/>
</dbReference>
<dbReference type="PANTHER" id="PTHR36810">
    <property type="entry name" value="BNACNNG47150D PROTEIN"/>
    <property type="match status" value="1"/>
</dbReference>
<feature type="compositionally biased region" description="Polar residues" evidence="1">
    <location>
        <begin position="123"/>
        <end position="141"/>
    </location>
</feature>
<feature type="chain" id="PRO_5042035173" evidence="3">
    <location>
        <begin position="21"/>
        <end position="629"/>
    </location>
</feature>
<feature type="compositionally biased region" description="Basic and acidic residues" evidence="1">
    <location>
        <begin position="476"/>
        <end position="512"/>
    </location>
</feature>
<dbReference type="AlphaFoldDB" id="A0AAD7LD83"/>
<proteinExistence type="predicted"/>
<dbReference type="PANTHER" id="PTHR36810:SF1">
    <property type="entry name" value="OS05G0232200 PROTEIN"/>
    <property type="match status" value="1"/>
</dbReference>
<dbReference type="Proteomes" id="UP001163823">
    <property type="component" value="Chromosome 9"/>
</dbReference>
<name>A0AAD7LD83_QUISA</name>
<protein>
    <submittedName>
        <fullName evidence="4">WD repeat containing protein</fullName>
    </submittedName>
</protein>
<feature type="transmembrane region" description="Helical" evidence="2">
    <location>
        <begin position="607"/>
        <end position="623"/>
    </location>
</feature>
<evidence type="ECO:0000313" key="5">
    <source>
        <dbReference type="Proteomes" id="UP001163823"/>
    </source>
</evidence>
<keyword evidence="5" id="KW-1185">Reference proteome</keyword>
<feature type="region of interest" description="Disordered" evidence="1">
    <location>
        <begin position="123"/>
        <end position="151"/>
    </location>
</feature>
<organism evidence="4 5">
    <name type="scientific">Quillaja saponaria</name>
    <name type="common">Soap bark tree</name>
    <dbReference type="NCBI Taxonomy" id="32244"/>
    <lineage>
        <taxon>Eukaryota</taxon>
        <taxon>Viridiplantae</taxon>
        <taxon>Streptophyta</taxon>
        <taxon>Embryophyta</taxon>
        <taxon>Tracheophyta</taxon>
        <taxon>Spermatophyta</taxon>
        <taxon>Magnoliopsida</taxon>
        <taxon>eudicotyledons</taxon>
        <taxon>Gunneridae</taxon>
        <taxon>Pentapetalae</taxon>
        <taxon>rosids</taxon>
        <taxon>fabids</taxon>
        <taxon>Fabales</taxon>
        <taxon>Quillajaceae</taxon>
        <taxon>Quillaja</taxon>
    </lineage>
</organism>
<accession>A0AAD7LD83</accession>
<keyword evidence="2" id="KW-0472">Membrane</keyword>